<evidence type="ECO:0000256" key="1">
    <source>
        <dbReference type="SAM" id="MobiDB-lite"/>
    </source>
</evidence>
<keyword evidence="3" id="KW-1185">Reference proteome</keyword>
<dbReference type="EMBL" id="OGTP01000013">
    <property type="protein sequence ID" value="SPB16507.1"/>
    <property type="molecule type" value="Genomic_DNA"/>
</dbReference>
<reference evidence="3" key="1">
    <citation type="submission" date="2018-01" db="EMBL/GenBank/DDBJ databases">
        <authorList>
            <person name="Peeters C."/>
        </authorList>
    </citation>
    <scope>NUCLEOTIDE SEQUENCE [LARGE SCALE GENOMIC DNA]</scope>
</reference>
<dbReference type="Gene3D" id="1.10.10.10">
    <property type="entry name" value="Winged helix-like DNA-binding domain superfamily/Winged helix DNA-binding domain"/>
    <property type="match status" value="1"/>
</dbReference>
<dbReference type="InterPro" id="IPR036388">
    <property type="entry name" value="WH-like_DNA-bd_sf"/>
</dbReference>
<feature type="region of interest" description="Disordered" evidence="1">
    <location>
        <begin position="1"/>
        <end position="23"/>
    </location>
</feature>
<feature type="compositionally biased region" description="Polar residues" evidence="1">
    <location>
        <begin position="1"/>
        <end position="13"/>
    </location>
</feature>
<organism evidence="2 3">
    <name type="scientific">Caballeronia novacaledonica</name>
    <dbReference type="NCBI Taxonomy" id="1544861"/>
    <lineage>
        <taxon>Bacteria</taxon>
        <taxon>Pseudomonadati</taxon>
        <taxon>Pseudomonadota</taxon>
        <taxon>Betaproteobacteria</taxon>
        <taxon>Burkholderiales</taxon>
        <taxon>Burkholderiaceae</taxon>
        <taxon>Caballeronia</taxon>
    </lineage>
</organism>
<name>A0A2U3I8N1_9BURK</name>
<accession>A0A2U3I8N1</accession>
<dbReference type="AlphaFoldDB" id="A0A2U3I8N1"/>
<proteinExistence type="predicted"/>
<protein>
    <submittedName>
        <fullName evidence="2">Uncharacterized protein</fullName>
    </submittedName>
</protein>
<gene>
    <name evidence="2" type="ORF">NOV72_03706</name>
</gene>
<dbReference type="InterPro" id="IPR036390">
    <property type="entry name" value="WH_DNA-bd_sf"/>
</dbReference>
<dbReference type="Proteomes" id="UP000238169">
    <property type="component" value="Unassembled WGS sequence"/>
</dbReference>
<evidence type="ECO:0000313" key="3">
    <source>
        <dbReference type="Proteomes" id="UP000238169"/>
    </source>
</evidence>
<dbReference type="SUPFAM" id="SSF46785">
    <property type="entry name" value="Winged helix' DNA-binding domain"/>
    <property type="match status" value="1"/>
</dbReference>
<evidence type="ECO:0000313" key="2">
    <source>
        <dbReference type="EMBL" id="SPB16507.1"/>
    </source>
</evidence>
<sequence length="135" mass="15155">MRGNQNYARQDLSTRARPKRTHKVMPLKQRVVLEALKRRRHATIRSIAEDLEKSRDVLKHTFASLEGQGYVERLGKSKGTLPGPQPDMYRWTGKSFPPSSEITAKVEEKARVVATAVDVLIAGMQAMCRVGRIAA</sequence>